<evidence type="ECO:0000313" key="2">
    <source>
        <dbReference type="Proteomes" id="UP000002027"/>
    </source>
</evidence>
<accession>D1C527</accession>
<sequence>MTTEHTRPTLTTLAETIRQDLSAADLGLTEQAFTRLSENIARAILLAIEAHTAESHRPEPEYGELERNG</sequence>
<reference evidence="1 2" key="2">
    <citation type="journal article" date="2010" name="Stand. Genomic Sci.">
        <title>Complete genome sequence of Desulfohalobium retbaense type strain (HR(100)).</title>
        <authorList>
            <person name="Spring S."/>
            <person name="Nolan M."/>
            <person name="Lapidus A."/>
            <person name="Glavina Del Rio T."/>
            <person name="Copeland A."/>
            <person name="Tice H."/>
            <person name="Cheng J.F."/>
            <person name="Lucas S."/>
            <person name="Land M."/>
            <person name="Chen F."/>
            <person name="Bruce D."/>
            <person name="Goodwin L."/>
            <person name="Pitluck S."/>
            <person name="Ivanova N."/>
            <person name="Mavromatis K."/>
            <person name="Mikhailova N."/>
            <person name="Pati A."/>
            <person name="Chen A."/>
            <person name="Palaniappan K."/>
            <person name="Hauser L."/>
            <person name="Chang Y.J."/>
            <person name="Jeffries C.D."/>
            <person name="Munk C."/>
            <person name="Kiss H."/>
            <person name="Chain P."/>
            <person name="Han C."/>
            <person name="Brettin T."/>
            <person name="Detter J.C."/>
            <person name="Schuler E."/>
            <person name="Goker M."/>
            <person name="Rohde M."/>
            <person name="Bristow J."/>
            <person name="Eisen J.A."/>
            <person name="Markowitz V."/>
            <person name="Hugenholtz P."/>
            <person name="Kyrpides N.C."/>
            <person name="Klenk H.P."/>
        </authorList>
    </citation>
    <scope>NUCLEOTIDE SEQUENCE [LARGE SCALE GENOMIC DNA]</scope>
    <source>
        <strain evidence="2">ATCC 49802 / DSM 20745 / S 6022</strain>
    </source>
</reference>
<dbReference type="KEGG" id="sti:Sthe_1912"/>
<proteinExistence type="predicted"/>
<name>D1C527_SPHTD</name>
<gene>
    <name evidence="1" type="ordered locus">Sthe_1912</name>
</gene>
<dbReference type="InParanoid" id="D1C527"/>
<dbReference type="HOGENOM" id="CLU_2773811_0_0_0"/>
<dbReference type="AlphaFoldDB" id="D1C527"/>
<organism evidence="1 2">
    <name type="scientific">Sphaerobacter thermophilus (strain ATCC 49802 / DSM 20745 / KCCM 41009 / NCIMB 13125 / S 6022)</name>
    <dbReference type="NCBI Taxonomy" id="479434"/>
    <lineage>
        <taxon>Bacteria</taxon>
        <taxon>Pseudomonadati</taxon>
        <taxon>Thermomicrobiota</taxon>
        <taxon>Thermomicrobia</taxon>
        <taxon>Sphaerobacterales</taxon>
        <taxon>Sphaerobacterineae</taxon>
        <taxon>Sphaerobacteraceae</taxon>
        <taxon>Sphaerobacter</taxon>
    </lineage>
</organism>
<dbReference type="Proteomes" id="UP000002027">
    <property type="component" value="Chromosome 1"/>
</dbReference>
<protein>
    <submittedName>
        <fullName evidence="1">Uncharacterized protein</fullName>
    </submittedName>
</protein>
<evidence type="ECO:0000313" key="1">
    <source>
        <dbReference type="EMBL" id="ACZ39344.1"/>
    </source>
</evidence>
<keyword evidence="2" id="KW-1185">Reference proteome</keyword>
<reference evidence="2" key="1">
    <citation type="submission" date="2009-11" db="EMBL/GenBank/DDBJ databases">
        <title>The complete chromosome 1 of Sphaerobacter thermophilus DSM 20745.</title>
        <authorList>
            <person name="Lucas S."/>
            <person name="Copeland A."/>
            <person name="Lapidus A."/>
            <person name="Glavina del Rio T."/>
            <person name="Dalin E."/>
            <person name="Tice H."/>
            <person name="Bruce D."/>
            <person name="Goodwin L."/>
            <person name="Pitluck S."/>
            <person name="Kyrpides N."/>
            <person name="Mavromatis K."/>
            <person name="Ivanova N."/>
            <person name="Mikhailova N."/>
            <person name="LaButti K.M."/>
            <person name="Clum A."/>
            <person name="Sun H.I."/>
            <person name="Brettin T."/>
            <person name="Detter J.C."/>
            <person name="Han C."/>
            <person name="Larimer F."/>
            <person name="Land M."/>
            <person name="Hauser L."/>
            <person name="Markowitz V."/>
            <person name="Cheng J.F."/>
            <person name="Hugenholtz P."/>
            <person name="Woyke T."/>
            <person name="Wu D."/>
            <person name="Steenblock K."/>
            <person name="Schneider S."/>
            <person name="Pukall R."/>
            <person name="Goeker M."/>
            <person name="Klenk H.P."/>
            <person name="Eisen J.A."/>
        </authorList>
    </citation>
    <scope>NUCLEOTIDE SEQUENCE [LARGE SCALE GENOMIC DNA]</scope>
    <source>
        <strain evidence="2">ATCC 49802 / DSM 20745 / S 6022</strain>
    </source>
</reference>
<dbReference type="RefSeq" id="WP_012872390.1">
    <property type="nucleotide sequence ID" value="NC_013523.1"/>
</dbReference>
<dbReference type="EMBL" id="CP001823">
    <property type="protein sequence ID" value="ACZ39344.1"/>
    <property type="molecule type" value="Genomic_DNA"/>
</dbReference>